<evidence type="ECO:0000313" key="7">
    <source>
        <dbReference type="Proteomes" id="UP000163076"/>
    </source>
</evidence>
<comment type="subunit">
    <text evidence="4">Interacts with the major capsid protein/MCP.</text>
</comment>
<evidence type="ECO:0000256" key="2">
    <source>
        <dbReference type="ARBA" id="ARBA00022562"/>
    </source>
</evidence>
<dbReference type="InterPro" id="IPR009299">
    <property type="entry name" value="Herpes_capsid"/>
</dbReference>
<gene>
    <name evidence="6" type="primary">ORF65</name>
    <name evidence="4" type="synonym">SCP</name>
</gene>
<dbReference type="EMBL" id="KM924294">
    <property type="protein sequence ID" value="AIU39510.1"/>
    <property type="molecule type" value="Genomic_DNA"/>
</dbReference>
<evidence type="ECO:0000256" key="3">
    <source>
        <dbReference type="ARBA" id="ARBA00022844"/>
    </source>
</evidence>
<name>A0A0B4Q5Z4_9GAMA</name>
<dbReference type="Pfam" id="PF06112">
    <property type="entry name" value="Herpes_capsid"/>
    <property type="match status" value="1"/>
</dbReference>
<dbReference type="GO" id="GO:0016032">
    <property type="term" value="P:viral process"/>
    <property type="evidence" value="ECO:0007669"/>
    <property type="project" value="UniProtKB-UniRule"/>
</dbReference>
<protein>
    <recommendedName>
        <fullName evidence="4">Small capsomere-interacting protein</fullName>
    </recommendedName>
</protein>
<dbReference type="Proteomes" id="UP000163076">
    <property type="component" value="Segment"/>
</dbReference>
<comment type="subcellular location">
    <subcellularLocation>
        <location evidence="4">Virion</location>
    </subcellularLocation>
    <subcellularLocation>
        <location evidence="4">Host nucleus</location>
    </subcellularLocation>
</comment>
<reference evidence="6 7" key="1">
    <citation type="journal article" date="2015" name="Genome Announc.">
        <title>Genome sequences of equid herpesviruses 2 and 5.</title>
        <authorList>
            <person name="Wilkie G.S."/>
            <person name="Kerr K."/>
            <person name="Stewart J.P."/>
            <person name="Studdert M.J."/>
            <person name="Davison A.J."/>
        </authorList>
    </citation>
    <scope>NUCLEOTIDE SEQUENCE [LARGE SCALE GENOMIC DNA]</scope>
    <source>
        <strain evidence="6">G9/92</strain>
    </source>
</reference>
<keyword evidence="2 4" id="KW-1048">Host nucleus</keyword>
<keyword evidence="3 4" id="KW-0946">Virion</keyword>
<evidence type="ECO:0000313" key="6">
    <source>
        <dbReference type="EMBL" id="AIU39510.1"/>
    </source>
</evidence>
<evidence type="ECO:0000256" key="1">
    <source>
        <dbReference type="ARBA" id="ARBA00022561"/>
    </source>
</evidence>
<feature type="region of interest" description="Disordered" evidence="5">
    <location>
        <begin position="108"/>
        <end position="179"/>
    </location>
</feature>
<dbReference type="GO" id="GO:0019028">
    <property type="term" value="C:viral capsid"/>
    <property type="evidence" value="ECO:0007669"/>
    <property type="project" value="UniProtKB-UniRule"/>
</dbReference>
<organism evidence="6 7">
    <name type="scientific">Equid gammaherpesvirus 2</name>
    <name type="common">Equine herpesvirus 2</name>
    <dbReference type="NCBI Taxonomy" id="12657"/>
    <lineage>
        <taxon>Viruses</taxon>
        <taxon>Duplodnaviria</taxon>
        <taxon>Heunggongvirae</taxon>
        <taxon>Peploviricota</taxon>
        <taxon>Herviviricetes</taxon>
        <taxon>Herpesvirales</taxon>
        <taxon>Orthoherpesviridae</taxon>
        <taxon>Gammaherpesvirinae</taxon>
        <taxon>Percavirus</taxon>
        <taxon>Percavirus equidgamma2</taxon>
    </lineage>
</organism>
<dbReference type="HAMAP" id="MF_04022">
    <property type="entry name" value="HSV_SCP_gammahv"/>
    <property type="match status" value="1"/>
</dbReference>
<comment type="function">
    <text evidence="4">Participates in the assembly of the infectious particles by decorating the outer surface of the capsid shell and thus forming a layer between the capsid and the tegument. Complexes composed of the major capsid protein and small capsomere-interacting protein/SCP assemble together in the host cytoplasm and are translocated to the nucleus, where they accumulate and participate in capsid assembly.</text>
</comment>
<comment type="similarity">
    <text evidence="4">Belongs to the herpesviridae small capsomere-interacting protein family.</text>
</comment>
<accession>A0A0B4Q5Z4</accession>
<evidence type="ECO:0000256" key="4">
    <source>
        <dbReference type="HAMAP-Rule" id="MF_04022"/>
    </source>
</evidence>
<proteinExistence type="inferred from homology"/>
<feature type="compositionally biased region" description="Low complexity" evidence="5">
    <location>
        <begin position="118"/>
        <end position="171"/>
    </location>
</feature>
<keyword evidence="1 4" id="KW-0167">Capsid protein</keyword>
<sequence>MPRDEMEAYELGDGEGYQPLRLPRVQGKLEEINPIVAAEVAALERRDRSDAEYEKVKMLYVIYLRVHEIYDEQARIRLGVRRKKHLGDLTASRGAGLRSFEALSSMIPLPPETGEFDTGGTSSSVRSASGASGGAASTAASGGSASAAASGASGGSASQSDVSSRSRSQQAPGTKGKKQ</sequence>
<dbReference type="GO" id="GO:0042025">
    <property type="term" value="C:host cell nucleus"/>
    <property type="evidence" value="ECO:0007669"/>
    <property type="project" value="UniProtKB-SubCell"/>
</dbReference>
<evidence type="ECO:0000256" key="5">
    <source>
        <dbReference type="SAM" id="MobiDB-lite"/>
    </source>
</evidence>